<dbReference type="PANTHER" id="PTHR43634">
    <property type="entry name" value="OW CONDUCTANCE MECHANOSENSITIVE CHANNEL"/>
    <property type="match status" value="1"/>
</dbReference>
<keyword evidence="3" id="KW-1003">Cell membrane</keyword>
<dbReference type="EMBL" id="CP012542">
    <property type="protein sequence ID" value="QCD45645.1"/>
    <property type="molecule type" value="Genomic_DNA"/>
</dbReference>
<feature type="transmembrane region" description="Helical" evidence="7">
    <location>
        <begin position="236"/>
        <end position="263"/>
    </location>
</feature>
<gene>
    <name evidence="12" type="ORF">CMUC_1903</name>
</gene>
<evidence type="ECO:0000256" key="2">
    <source>
        <dbReference type="ARBA" id="ARBA00008017"/>
    </source>
</evidence>
<dbReference type="SUPFAM" id="SSF82861">
    <property type="entry name" value="Mechanosensitive channel protein MscS (YggB), transmembrane region"/>
    <property type="match status" value="1"/>
</dbReference>
<feature type="transmembrane region" description="Helical" evidence="7">
    <location>
        <begin position="349"/>
        <end position="371"/>
    </location>
</feature>
<evidence type="ECO:0000256" key="8">
    <source>
        <dbReference type="SAM" id="SignalP"/>
    </source>
</evidence>
<dbReference type="InterPro" id="IPR006685">
    <property type="entry name" value="MscS_channel_2nd"/>
</dbReference>
<proteinExistence type="inferred from homology"/>
<organism evidence="12 13">
    <name type="scientific">Campylobacter mucosalis CCUG 21559</name>
    <dbReference type="NCBI Taxonomy" id="1032067"/>
    <lineage>
        <taxon>Bacteria</taxon>
        <taxon>Pseudomonadati</taxon>
        <taxon>Campylobacterota</taxon>
        <taxon>Epsilonproteobacteria</taxon>
        <taxon>Campylobacterales</taxon>
        <taxon>Campylobacteraceae</taxon>
        <taxon>Campylobacter</taxon>
    </lineage>
</organism>
<feature type="chain" id="PRO_5026026759" evidence="8">
    <location>
        <begin position="18"/>
        <end position="617"/>
    </location>
</feature>
<dbReference type="InterPro" id="IPR049142">
    <property type="entry name" value="MS_channel_1st"/>
</dbReference>
<dbReference type="SUPFAM" id="SSF50182">
    <property type="entry name" value="Sm-like ribonucleoproteins"/>
    <property type="match status" value="1"/>
</dbReference>
<sequence>MKFWLLLFALFTFVFGAEDNNTIVQITEQLEQLNSQINILKAQTDSNSSKANLAILNDKKAKLLEQIPFFITQISIKESEIKKFRVKKAELEKIVKRYENSQNKTAYVQNAIELESMNIAQAYYTTLIELEEMFKNGTHAKAIRELINSGLLTLQTNSYTNIEELKSLDTNKFDAQINALQLQKQSSEEILNYLKTNADLLSSNSILSELNLTTAIEFINKQIPTLASKFNIGKSVIIFAVFVFFISLTRILAKLTYLVLTILSKQDGTDEKEQILIIVKRPIAYLLIIYALKICVGIGFYPVPIPISIATALSIAYILGFGWLALTMLNGYGLIIISELTKKSGRKEVINLIIKIIYFIIIIITILLILARLGFDISAIIASLGIGGLAVAFAAKDIIANFFASVMLLFDNSFSQGDRIVCGNIDGTIVEIGLRKTSIRSFDNALIFVPNSKLASEPIINWSRRKAGRLINMTIGLTYDSKPEQILKCMSEIKSMLLANPKISKPDNGGSFISDNRRLKFKQNIVSIDDLAGYKNELYVALDKLNDSSIDILIYCFTKTTIRAEFLQVQQEIILGIMDIIAKNNLSFAFPSQSLYVENSDKNELPFVAKQDERSEV</sequence>
<feature type="transmembrane region" description="Helical" evidence="7">
    <location>
        <begin position="377"/>
        <end position="410"/>
    </location>
</feature>
<dbReference type="SUPFAM" id="SSF82689">
    <property type="entry name" value="Mechanosensitive channel protein MscS (YggB), C-terminal domain"/>
    <property type="match status" value="1"/>
</dbReference>
<feature type="transmembrane region" description="Helical" evidence="7">
    <location>
        <begin position="283"/>
        <end position="303"/>
    </location>
</feature>
<evidence type="ECO:0000256" key="6">
    <source>
        <dbReference type="ARBA" id="ARBA00023136"/>
    </source>
</evidence>
<evidence type="ECO:0000256" key="1">
    <source>
        <dbReference type="ARBA" id="ARBA00004651"/>
    </source>
</evidence>
<dbReference type="Gene3D" id="3.30.70.100">
    <property type="match status" value="1"/>
</dbReference>
<dbReference type="Pfam" id="PF21088">
    <property type="entry name" value="MS_channel_1st"/>
    <property type="match status" value="1"/>
</dbReference>
<dbReference type="GO" id="GO:0005886">
    <property type="term" value="C:plasma membrane"/>
    <property type="evidence" value="ECO:0007669"/>
    <property type="project" value="UniProtKB-SubCell"/>
</dbReference>
<accession>A0A6G5QIX8</accession>
<dbReference type="Pfam" id="PF00924">
    <property type="entry name" value="MS_channel_2nd"/>
    <property type="match status" value="1"/>
</dbReference>
<name>A0A6G5QIX8_9BACT</name>
<dbReference type="InterPro" id="IPR010920">
    <property type="entry name" value="LSM_dom_sf"/>
</dbReference>
<dbReference type="AlphaFoldDB" id="A0A6G5QIX8"/>
<keyword evidence="6 7" id="KW-0472">Membrane</keyword>
<feature type="domain" description="Mechanosensitive ion channel transmembrane helices 2/3" evidence="11">
    <location>
        <begin position="355"/>
        <end position="396"/>
    </location>
</feature>
<evidence type="ECO:0000313" key="13">
    <source>
        <dbReference type="Proteomes" id="UP000503264"/>
    </source>
</evidence>
<comment type="subcellular location">
    <subcellularLocation>
        <location evidence="1">Cell membrane</location>
        <topology evidence="1">Multi-pass membrane protein</topology>
    </subcellularLocation>
</comment>
<feature type="domain" description="Mechanosensitive ion channel MscS C-terminal" evidence="10">
    <location>
        <begin position="471"/>
        <end position="588"/>
    </location>
</feature>
<dbReference type="RefSeq" id="WP_171994286.1">
    <property type="nucleotide sequence ID" value="NZ_CP012542.1"/>
</dbReference>
<keyword evidence="8" id="KW-0732">Signal</keyword>
<dbReference type="InterPro" id="IPR011014">
    <property type="entry name" value="MscS_channel_TM-2"/>
</dbReference>
<evidence type="ECO:0000256" key="4">
    <source>
        <dbReference type="ARBA" id="ARBA00022692"/>
    </source>
</evidence>
<dbReference type="InterPro" id="IPR045042">
    <property type="entry name" value="YnaI-like"/>
</dbReference>
<dbReference type="GO" id="GO:0008381">
    <property type="term" value="F:mechanosensitive monoatomic ion channel activity"/>
    <property type="evidence" value="ECO:0007669"/>
    <property type="project" value="UniProtKB-ARBA"/>
</dbReference>
<feature type="domain" description="Mechanosensitive ion channel MscS" evidence="9">
    <location>
        <begin position="397"/>
        <end position="464"/>
    </location>
</feature>
<evidence type="ECO:0000256" key="5">
    <source>
        <dbReference type="ARBA" id="ARBA00022989"/>
    </source>
</evidence>
<evidence type="ECO:0000256" key="3">
    <source>
        <dbReference type="ARBA" id="ARBA00022475"/>
    </source>
</evidence>
<dbReference type="Gene3D" id="1.10.287.1260">
    <property type="match status" value="1"/>
</dbReference>
<dbReference type="InterPro" id="IPR023408">
    <property type="entry name" value="MscS_beta-dom_sf"/>
</dbReference>
<reference evidence="12 13" key="1">
    <citation type="submission" date="2016-07" db="EMBL/GenBank/DDBJ databases">
        <title>Comparative genomics of the Campylobacter concisus group.</title>
        <authorList>
            <person name="Miller W.G."/>
            <person name="Yee E."/>
            <person name="Chapman M.H."/>
            <person name="Huynh S."/>
            <person name="Bono J.L."/>
            <person name="On S.L.W."/>
            <person name="StLeger J."/>
            <person name="Foster G."/>
            <person name="Parker C.T."/>
        </authorList>
    </citation>
    <scope>NUCLEOTIDE SEQUENCE [LARGE SCALE GENOMIC DNA]</scope>
    <source>
        <strain evidence="12 13">CCUG 21559</strain>
    </source>
</reference>
<evidence type="ECO:0000259" key="11">
    <source>
        <dbReference type="Pfam" id="PF21088"/>
    </source>
</evidence>
<dbReference type="InterPro" id="IPR011066">
    <property type="entry name" value="MscS_channel_C_sf"/>
</dbReference>
<protein>
    <submittedName>
        <fullName evidence="12">Mechanosensitive ion channel family protein</fullName>
    </submittedName>
</protein>
<dbReference type="PANTHER" id="PTHR43634:SF2">
    <property type="entry name" value="LOW CONDUCTANCE MECHANOSENSITIVE CHANNEL YNAI"/>
    <property type="match status" value="1"/>
</dbReference>
<keyword evidence="13" id="KW-1185">Reference proteome</keyword>
<evidence type="ECO:0000313" key="12">
    <source>
        <dbReference type="EMBL" id="QCD45645.1"/>
    </source>
</evidence>
<keyword evidence="5 7" id="KW-1133">Transmembrane helix</keyword>
<feature type="transmembrane region" description="Helical" evidence="7">
    <location>
        <begin position="315"/>
        <end position="337"/>
    </location>
</feature>
<keyword evidence="4 7" id="KW-0812">Transmembrane</keyword>
<dbReference type="Gene3D" id="2.30.30.60">
    <property type="match status" value="1"/>
</dbReference>
<evidence type="ECO:0000259" key="9">
    <source>
        <dbReference type="Pfam" id="PF00924"/>
    </source>
</evidence>
<feature type="signal peptide" evidence="8">
    <location>
        <begin position="1"/>
        <end position="17"/>
    </location>
</feature>
<dbReference type="Pfam" id="PF21082">
    <property type="entry name" value="MS_channel_3rd"/>
    <property type="match status" value="1"/>
</dbReference>
<comment type="similarity">
    <text evidence="2">Belongs to the MscS (TC 1.A.23) family.</text>
</comment>
<evidence type="ECO:0000259" key="10">
    <source>
        <dbReference type="Pfam" id="PF21082"/>
    </source>
</evidence>
<dbReference type="InterPro" id="IPR049278">
    <property type="entry name" value="MS_channel_C"/>
</dbReference>
<evidence type="ECO:0000256" key="7">
    <source>
        <dbReference type="SAM" id="Phobius"/>
    </source>
</evidence>
<dbReference type="Proteomes" id="UP000503264">
    <property type="component" value="Chromosome"/>
</dbReference>